<evidence type="ECO:0000313" key="3">
    <source>
        <dbReference type="Proteomes" id="UP000652761"/>
    </source>
</evidence>
<evidence type="ECO:0000256" key="1">
    <source>
        <dbReference type="SAM" id="Phobius"/>
    </source>
</evidence>
<dbReference type="Proteomes" id="UP000652761">
    <property type="component" value="Unassembled WGS sequence"/>
</dbReference>
<feature type="transmembrane region" description="Helical" evidence="1">
    <location>
        <begin position="383"/>
        <end position="406"/>
    </location>
</feature>
<feature type="transmembrane region" description="Helical" evidence="1">
    <location>
        <begin position="238"/>
        <end position="259"/>
    </location>
</feature>
<name>A0A843WGH5_COLES</name>
<reference evidence="2" key="1">
    <citation type="submission" date="2017-07" db="EMBL/GenBank/DDBJ databases">
        <title>Taro Niue Genome Assembly and Annotation.</title>
        <authorList>
            <person name="Atibalentja N."/>
            <person name="Keating K."/>
            <person name="Fields C.J."/>
        </authorList>
    </citation>
    <scope>NUCLEOTIDE SEQUENCE</scope>
    <source>
        <strain evidence="2">Niue_2</strain>
        <tissue evidence="2">Leaf</tissue>
    </source>
</reference>
<proteinExistence type="predicted"/>
<keyword evidence="1" id="KW-0472">Membrane</keyword>
<feature type="transmembrane region" description="Helical" evidence="1">
    <location>
        <begin position="466"/>
        <end position="488"/>
    </location>
</feature>
<sequence length="493" mass="52345">MDACLWCSVYVFKFRAWWVWARRGGLVPLERSFTCFRGMLPSAFRLVVVCQKATGILSRSGGDRLTVMFPSVVQFQFPTVAEIRRRHLGRRDFVATGWPSPSSPEGDVPMVAFRLPSFYYAWWCSKFSGRALCRFCGGHPSSSTFARCLALEGLSRSEVVSVSWDPHPHEPVEGGSRLRVCLSWQPTLVPEPRREVRHGAAAWPGCGVACIVCFYGGSVSPFAGVEARARLASRACGLWVPLLAASGGGLVAVVVLVFPHESVVAPACMAFRPGGVSTVRGGSACGPSSLWRSEVVVLESSELRAMFCKTPGATAGVREVGSLQLVSERGSTEICVRLPCMVHVCAAVGCGCCCAACMGIVIAQCLCRGGEVGGGLLGSGPSIWRTLVGKSSASLCAVLCLVGIVARAKQMLCVLLEFFSIGSGGSENRCCCPGEGFSQDYFALLSAVAAVLPQGLRYAASVGLAVPLAVVFSLMVRVVGLCILVKVLPRIAL</sequence>
<gene>
    <name evidence="2" type="ORF">Taro_041676</name>
</gene>
<evidence type="ECO:0000313" key="2">
    <source>
        <dbReference type="EMBL" id="MQM08819.1"/>
    </source>
</evidence>
<keyword evidence="3" id="KW-1185">Reference proteome</keyword>
<feature type="transmembrane region" description="Helical" evidence="1">
    <location>
        <begin position="340"/>
        <end position="363"/>
    </location>
</feature>
<dbReference type="EMBL" id="NMUH01004213">
    <property type="protein sequence ID" value="MQM08819.1"/>
    <property type="molecule type" value="Genomic_DNA"/>
</dbReference>
<organism evidence="2 3">
    <name type="scientific">Colocasia esculenta</name>
    <name type="common">Wild taro</name>
    <name type="synonym">Arum esculentum</name>
    <dbReference type="NCBI Taxonomy" id="4460"/>
    <lineage>
        <taxon>Eukaryota</taxon>
        <taxon>Viridiplantae</taxon>
        <taxon>Streptophyta</taxon>
        <taxon>Embryophyta</taxon>
        <taxon>Tracheophyta</taxon>
        <taxon>Spermatophyta</taxon>
        <taxon>Magnoliopsida</taxon>
        <taxon>Liliopsida</taxon>
        <taxon>Araceae</taxon>
        <taxon>Aroideae</taxon>
        <taxon>Colocasieae</taxon>
        <taxon>Colocasia</taxon>
    </lineage>
</organism>
<comment type="caution">
    <text evidence="2">The sequence shown here is derived from an EMBL/GenBank/DDBJ whole genome shotgun (WGS) entry which is preliminary data.</text>
</comment>
<protein>
    <submittedName>
        <fullName evidence="2">Uncharacterized protein</fullName>
    </submittedName>
</protein>
<accession>A0A843WGH5</accession>
<keyword evidence="1" id="KW-1133">Transmembrane helix</keyword>
<dbReference type="AlphaFoldDB" id="A0A843WGH5"/>
<keyword evidence="1" id="KW-0812">Transmembrane</keyword>